<dbReference type="GO" id="GO:0003824">
    <property type="term" value="F:catalytic activity"/>
    <property type="evidence" value="ECO:0007669"/>
    <property type="project" value="UniProtKB-ARBA"/>
</dbReference>
<evidence type="ECO:0000256" key="3">
    <source>
        <dbReference type="ARBA" id="ARBA00022842"/>
    </source>
</evidence>
<reference evidence="5 6" key="1">
    <citation type="journal article" date="2013" name="Nat. Genet.">
        <title>The high-quality draft genome of peach (Prunus persica) identifies unique patterns of genetic diversity, domestication and genome evolution.</title>
        <authorList>
            <consortium name="International Peach Genome Initiative"/>
            <person name="Verde I."/>
            <person name="Abbott A.G."/>
            <person name="Scalabrin S."/>
            <person name="Jung S."/>
            <person name="Shu S."/>
            <person name="Marroni F."/>
            <person name="Zhebentyayeva T."/>
            <person name="Dettori M.T."/>
            <person name="Grimwood J."/>
            <person name="Cattonaro F."/>
            <person name="Zuccolo A."/>
            <person name="Rossini L."/>
            <person name="Jenkins J."/>
            <person name="Vendramin E."/>
            <person name="Meisel L.A."/>
            <person name="Decroocq V."/>
            <person name="Sosinski B."/>
            <person name="Prochnik S."/>
            <person name="Mitros T."/>
            <person name="Policriti A."/>
            <person name="Cipriani G."/>
            <person name="Dondini L."/>
            <person name="Ficklin S."/>
            <person name="Goodstein D.M."/>
            <person name="Xuan P."/>
            <person name="Del Fabbro C."/>
            <person name="Aramini V."/>
            <person name="Copetti D."/>
            <person name="Gonzalez S."/>
            <person name="Horner D.S."/>
            <person name="Falchi R."/>
            <person name="Lucas S."/>
            <person name="Mica E."/>
            <person name="Maldonado J."/>
            <person name="Lazzari B."/>
            <person name="Bielenberg D."/>
            <person name="Pirona R."/>
            <person name="Miculan M."/>
            <person name="Barakat A."/>
            <person name="Testolin R."/>
            <person name="Stella A."/>
            <person name="Tartarini S."/>
            <person name="Tonutti P."/>
            <person name="Arus P."/>
            <person name="Orellana A."/>
            <person name="Wells C."/>
            <person name="Main D."/>
            <person name="Vizzotto G."/>
            <person name="Silva H."/>
            <person name="Salamini F."/>
            <person name="Schmutz J."/>
            <person name="Morgante M."/>
            <person name="Rokhsar D.S."/>
        </authorList>
    </citation>
    <scope>NUCLEOTIDE SEQUENCE [LARGE SCALE GENOMIC DNA]</scope>
    <source>
        <strain evidence="6">cv. Nemared</strain>
    </source>
</reference>
<evidence type="ECO:0000256" key="2">
    <source>
        <dbReference type="ARBA" id="ARBA00022723"/>
    </source>
</evidence>
<gene>
    <name evidence="5" type="ORF">PRUPE_2G111900</name>
</gene>
<keyword evidence="3" id="KW-0460">Magnesium</keyword>
<dbReference type="eggNOG" id="KOG2914">
    <property type="taxonomic scope" value="Eukaryota"/>
</dbReference>
<proteinExistence type="predicted"/>
<dbReference type="InterPro" id="IPR036412">
    <property type="entry name" value="HAD-like_sf"/>
</dbReference>
<dbReference type="GO" id="GO:0046872">
    <property type="term" value="F:metal ion binding"/>
    <property type="evidence" value="ECO:0007669"/>
    <property type="project" value="UniProtKB-KW"/>
</dbReference>
<evidence type="ECO:0000256" key="1">
    <source>
        <dbReference type="ARBA" id="ARBA00001946"/>
    </source>
</evidence>
<evidence type="ECO:0000313" key="5">
    <source>
        <dbReference type="EMBL" id="ONI22170.1"/>
    </source>
</evidence>
<accession>A0A251QFJ2</accession>
<dbReference type="CDD" id="cd07505">
    <property type="entry name" value="HAD_BPGM-like"/>
    <property type="match status" value="1"/>
</dbReference>
<dbReference type="Proteomes" id="UP000006882">
    <property type="component" value="Chromosome G2"/>
</dbReference>
<dbReference type="InterPro" id="IPR023198">
    <property type="entry name" value="PGP-like_dom2"/>
</dbReference>
<dbReference type="Gene3D" id="1.10.150.240">
    <property type="entry name" value="Putative phosphatase, domain 2"/>
    <property type="match status" value="1"/>
</dbReference>
<evidence type="ECO:0000256" key="4">
    <source>
        <dbReference type="ARBA" id="ARBA00023277"/>
    </source>
</evidence>
<keyword evidence="6" id="KW-1185">Reference proteome</keyword>
<dbReference type="Pfam" id="PF13419">
    <property type="entry name" value="HAD_2"/>
    <property type="match status" value="1"/>
</dbReference>
<dbReference type="EMBL" id="CM007652">
    <property type="protein sequence ID" value="ONI22170.1"/>
    <property type="molecule type" value="Genomic_DNA"/>
</dbReference>
<dbReference type="InterPro" id="IPR023214">
    <property type="entry name" value="HAD_sf"/>
</dbReference>
<evidence type="ECO:0000313" key="6">
    <source>
        <dbReference type="Proteomes" id="UP000006882"/>
    </source>
</evidence>
<dbReference type="SUPFAM" id="SSF56784">
    <property type="entry name" value="HAD-like"/>
    <property type="match status" value="1"/>
</dbReference>
<dbReference type="PANTHER" id="PTHR46193">
    <property type="entry name" value="6-PHOSPHOGLUCONATE PHOSPHATASE"/>
    <property type="match status" value="1"/>
</dbReference>
<evidence type="ECO:0008006" key="7">
    <source>
        <dbReference type="Google" id="ProtNLM"/>
    </source>
</evidence>
<dbReference type="InterPro" id="IPR006439">
    <property type="entry name" value="HAD-SF_hydro_IA"/>
</dbReference>
<keyword evidence="2" id="KW-0479">Metal-binding</keyword>
<dbReference type="PRINTS" id="PR00413">
    <property type="entry name" value="HADHALOGNASE"/>
</dbReference>
<organism evidence="5 6">
    <name type="scientific">Prunus persica</name>
    <name type="common">Peach</name>
    <name type="synonym">Amygdalus persica</name>
    <dbReference type="NCBI Taxonomy" id="3760"/>
    <lineage>
        <taxon>Eukaryota</taxon>
        <taxon>Viridiplantae</taxon>
        <taxon>Streptophyta</taxon>
        <taxon>Embryophyta</taxon>
        <taxon>Tracheophyta</taxon>
        <taxon>Spermatophyta</taxon>
        <taxon>Magnoliopsida</taxon>
        <taxon>eudicotyledons</taxon>
        <taxon>Gunneridae</taxon>
        <taxon>Pentapetalae</taxon>
        <taxon>rosids</taxon>
        <taxon>fabids</taxon>
        <taxon>Rosales</taxon>
        <taxon>Rosaceae</taxon>
        <taxon>Amygdaloideae</taxon>
        <taxon>Amygdaleae</taxon>
        <taxon>Prunus</taxon>
    </lineage>
</organism>
<dbReference type="Gramene" id="ONI22170">
    <property type="protein sequence ID" value="ONI22170"/>
    <property type="gene ID" value="PRUPE_2G111900"/>
</dbReference>
<dbReference type="InterPro" id="IPR051600">
    <property type="entry name" value="Beta-PGM-like"/>
</dbReference>
<protein>
    <recommendedName>
        <fullName evidence="7">Haloacid dehalogenase-like hydrolase domain-containing protein Sgpp</fullName>
    </recommendedName>
</protein>
<dbReference type="InterPro" id="IPR041492">
    <property type="entry name" value="HAD_2"/>
</dbReference>
<sequence>MQTLASSHLLQYRRLFSDHFPKTHLQKSTVHRQNLTQLGSAFVSRASVSSNAHPIESCFRQKGVPRKSSLAFLSPLEAILFDIDGTLCDSDPLHYYAFREMLQEVGFNGGVPITEEFFSDNLSGMHNEKLCSILFPEWDIQRARNFFEDKEAMFRRLASEQLEPVKGLHKLRQWIENQGLKRAAVTNAPRPNGELLISTVELSNFFEIVVVGDECDRAKPFPDPYLKALQALQVSHKHAFAFEDSVSGVKAGVAAGMPVVALGTRNPEISLINAGAAFVIKDFEDPKLWEALEEFERKAM</sequence>
<dbReference type="Gene3D" id="3.40.50.1000">
    <property type="entry name" value="HAD superfamily/HAD-like"/>
    <property type="match status" value="1"/>
</dbReference>
<dbReference type="PANTHER" id="PTHR46193:SF18">
    <property type="entry name" value="HEXITOL PHOSPHATASE B"/>
    <property type="match status" value="1"/>
</dbReference>
<dbReference type="SFLD" id="SFLDS00003">
    <property type="entry name" value="Haloacid_Dehalogenase"/>
    <property type="match status" value="1"/>
</dbReference>
<keyword evidence="4" id="KW-0119">Carbohydrate metabolism</keyword>
<name>A0A251QFJ2_PRUPE</name>
<comment type="cofactor">
    <cofactor evidence="1">
        <name>Mg(2+)</name>
        <dbReference type="ChEBI" id="CHEBI:18420"/>
    </cofactor>
</comment>
<dbReference type="STRING" id="3760.A0A251QFJ2"/>
<dbReference type="AlphaFoldDB" id="A0A251QFJ2"/>
<dbReference type="SFLD" id="SFLDG01129">
    <property type="entry name" value="C1.5:_HAD__Beta-PGM__Phosphata"/>
    <property type="match status" value="1"/>
</dbReference>
<dbReference type="NCBIfam" id="TIGR01509">
    <property type="entry name" value="HAD-SF-IA-v3"/>
    <property type="match status" value="1"/>
</dbReference>